<accession>A0ABZ2UIK5</accession>
<sequence>MKNEVKIQKVNPNSKDFAGVTIVSTPTGLNIAKNPSKILPVAAGFNTTAAFSITAI</sequence>
<evidence type="ECO:0000313" key="1">
    <source>
        <dbReference type="EMBL" id="WYZ21372.1"/>
    </source>
</evidence>
<name>A0ABZ2UIK5_9FLAO</name>
<keyword evidence="2" id="KW-1185">Reference proteome</keyword>
<dbReference type="RefSeq" id="WP_232675952.1">
    <property type="nucleotide sequence ID" value="NZ_CP150845.1"/>
</dbReference>
<dbReference type="EMBL" id="CP150845">
    <property type="protein sequence ID" value="WYZ21372.1"/>
    <property type="molecule type" value="Genomic_DNA"/>
</dbReference>
<organism evidence="1 2">
    <name type="scientific">Flavobacterium soyae</name>
    <dbReference type="NCBI Taxonomy" id="2903098"/>
    <lineage>
        <taxon>Bacteria</taxon>
        <taxon>Pseudomonadati</taxon>
        <taxon>Bacteroidota</taxon>
        <taxon>Flavobacteriia</taxon>
        <taxon>Flavobacteriales</taxon>
        <taxon>Flavobacteriaceae</taxon>
        <taxon>Flavobacterium</taxon>
    </lineage>
</organism>
<gene>
    <name evidence="1" type="ORF">AABD74_07875</name>
</gene>
<dbReference type="Proteomes" id="UP001623852">
    <property type="component" value="Chromosome"/>
</dbReference>
<proteinExistence type="predicted"/>
<protein>
    <submittedName>
        <fullName evidence="1">Uncharacterized protein</fullName>
    </submittedName>
</protein>
<reference evidence="1 2" key="1">
    <citation type="submission" date="2024-03" db="EMBL/GenBank/DDBJ databases">
        <title>Flavobacterium soyae.</title>
        <authorList>
            <person name="Zheng W."/>
        </authorList>
    </citation>
    <scope>NUCLEOTIDE SEQUENCE [LARGE SCALE GENOMIC DNA]</scope>
    <source>
        <strain evidence="1 2">55</strain>
    </source>
</reference>
<evidence type="ECO:0000313" key="2">
    <source>
        <dbReference type="Proteomes" id="UP001623852"/>
    </source>
</evidence>